<reference evidence="1 2" key="1">
    <citation type="submission" date="2018-02" db="EMBL/GenBank/DDBJ databases">
        <title>The genomes of Aspergillus section Nigri reveals drivers in fungal speciation.</title>
        <authorList>
            <consortium name="DOE Joint Genome Institute"/>
            <person name="Vesth T.C."/>
            <person name="Nybo J."/>
            <person name="Theobald S."/>
            <person name="Brandl J."/>
            <person name="Frisvad J.C."/>
            <person name="Nielsen K.F."/>
            <person name="Lyhne E.K."/>
            <person name="Kogle M.E."/>
            <person name="Kuo A."/>
            <person name="Riley R."/>
            <person name="Clum A."/>
            <person name="Nolan M."/>
            <person name="Lipzen A."/>
            <person name="Salamov A."/>
            <person name="Henrissat B."/>
            <person name="Wiebenga A."/>
            <person name="De vries R.P."/>
            <person name="Grigoriev I.V."/>
            <person name="Mortensen U.H."/>
            <person name="Andersen M.R."/>
            <person name="Baker S.E."/>
        </authorList>
    </citation>
    <scope>NUCLEOTIDE SEQUENCE [LARGE SCALE GENOMIC DNA]</scope>
    <source>
        <strain evidence="1 2">CBS 121057</strain>
    </source>
</reference>
<dbReference type="OrthoDB" id="4499281at2759"/>
<organism evidence="1 2">
    <name type="scientific">Aspergillus sclerotiicarbonarius (strain CBS 121057 / IBT 28362)</name>
    <dbReference type="NCBI Taxonomy" id="1448318"/>
    <lineage>
        <taxon>Eukaryota</taxon>
        <taxon>Fungi</taxon>
        <taxon>Dikarya</taxon>
        <taxon>Ascomycota</taxon>
        <taxon>Pezizomycotina</taxon>
        <taxon>Eurotiomycetes</taxon>
        <taxon>Eurotiomycetidae</taxon>
        <taxon>Eurotiales</taxon>
        <taxon>Aspergillaceae</taxon>
        <taxon>Aspergillus</taxon>
        <taxon>Aspergillus subgen. Circumdati</taxon>
    </lineage>
</organism>
<dbReference type="VEuPathDB" id="FungiDB:BO78DRAFT_400400"/>
<name>A0A319DZE5_ASPSB</name>
<proteinExistence type="predicted"/>
<dbReference type="Proteomes" id="UP000248423">
    <property type="component" value="Unassembled WGS sequence"/>
</dbReference>
<dbReference type="EMBL" id="KZ826392">
    <property type="protein sequence ID" value="PYI02600.1"/>
    <property type="molecule type" value="Genomic_DNA"/>
</dbReference>
<keyword evidence="2" id="KW-1185">Reference proteome</keyword>
<accession>A0A319DZE5</accession>
<protein>
    <submittedName>
        <fullName evidence="1">Uncharacterized protein</fullName>
    </submittedName>
</protein>
<evidence type="ECO:0000313" key="2">
    <source>
        <dbReference type="Proteomes" id="UP000248423"/>
    </source>
</evidence>
<dbReference type="STRING" id="1448318.A0A319DZE5"/>
<sequence>MFVKLAIAGAIILLTNRPIIYIIDHLTPLLSRSSPSTPKSPQYHDPPLTDPDPYFDEPFVEETTIITRRLYRRSFFIRTQTITTVLGYPSTGGIYALSCDGVMLEFLGVDRFERTFTERKDSEEEDAFCAKMRMLGARWWESDVDWELSLMDLDRDVLVVGWPESGGVWVLRMGGRRARREGVGCKVGNAFSMQESCRAIERLGGVFYEEPRDCMHLQW</sequence>
<gene>
    <name evidence="1" type="ORF">BO78DRAFT_400400</name>
</gene>
<dbReference type="AlphaFoldDB" id="A0A319DZE5"/>
<evidence type="ECO:0000313" key="1">
    <source>
        <dbReference type="EMBL" id="PYI02600.1"/>
    </source>
</evidence>